<dbReference type="InterPro" id="IPR031613">
    <property type="entry name" value="HrpK"/>
</dbReference>
<accession>A0ABQ2H4G8</accession>
<protein>
    <submittedName>
        <fullName evidence="2">Type III helper protein HrpK1</fullName>
    </submittedName>
</protein>
<sequence length="815" mass="86528">MRVSNSMSGMGNVPNSDGSLDGSFLPTAMPTEPKANTADIIQFGSDVPFIRQPTAEQSSPAHEGLASLLTQLLKVLERSAASPEPPTNHTESRLLQPDRPNMNRLLEKPEQLERTGNPSTVGDTQRSAEANETQTAPKAAEADFLDTSKYSSPEELKKYDALVAHLPPAEREQAAKELNRPVAAAKMAAEGGDNSAKATAFIEANPALKTALDTSKHGGKPDGNISKNDYKSFIKNMENAAKAASKDVETYQKENPNADPQSLAMVRSAAMLRASEPLAKAGALNKDGKVDKYITGDALEGLQAGNPGLSPALAQTAKTFSQPGFLRMLDQGGFEGESLALHNPDKKISTKNIDDWIKKQAPKNGGEFASMMSDAATRNAVANVDISKLNEDVFNNPDKYTGEQKAAVMVKLQETLEQVQGGSKLRKVDKTSEALQQKIAQLQADKSVKTYLDKAVPAQEQTLIASDPSLTQAVNQRHADLVSGKALEKDMQAARDQAAKDNKDKKPEDRKPVDYSQVIGHMTAELQLQRDIKGKDNVPTTSQVLDSRPELKQEIDRSYQENFVQGKAAESALKQDQKSDPKDVLFQVDEKKLAYEAAIPQSATTAAQSGYAEATMKALTTTAKGASVLKDLKDAGTLPKDADEKKMTGQQMYSQLRDNVEKQTSATNGKTLLAGGAIFSVASLLTVSDKLKNGDSSGAAKAIYDGARGTAELGKLGYNAAAQSLGKDASAGLGRMAGAVAGRVVGFIAGEAAGLAAAAAVGAAAGPIGWAIDAVLAIGFGIKAIIDAVNKHKKQESFDHNVDPTLEQFGIPKAH</sequence>
<feature type="region of interest" description="Disordered" evidence="1">
    <location>
        <begin position="1"/>
        <end position="32"/>
    </location>
</feature>
<evidence type="ECO:0000313" key="2">
    <source>
        <dbReference type="EMBL" id="GGM31270.1"/>
    </source>
</evidence>
<feature type="compositionally biased region" description="Polar residues" evidence="1">
    <location>
        <begin position="114"/>
        <end position="136"/>
    </location>
</feature>
<evidence type="ECO:0000313" key="3">
    <source>
        <dbReference type="Proteomes" id="UP000616499"/>
    </source>
</evidence>
<name>A0ABQ2H4G8_9PSED</name>
<comment type="caution">
    <text evidence="2">The sequence shown here is derived from an EMBL/GenBank/DDBJ whole genome shotgun (WGS) entry which is preliminary data.</text>
</comment>
<gene>
    <name evidence="2" type="primary">hrpK1</name>
    <name evidence="2" type="ORF">GCM10009425_47440</name>
</gene>
<organism evidence="2 3">
    <name type="scientific">Pseudomonas asuensis</name>
    <dbReference type="NCBI Taxonomy" id="1825787"/>
    <lineage>
        <taxon>Bacteria</taxon>
        <taxon>Pseudomonadati</taxon>
        <taxon>Pseudomonadota</taxon>
        <taxon>Gammaproteobacteria</taxon>
        <taxon>Pseudomonadales</taxon>
        <taxon>Pseudomonadaceae</taxon>
        <taxon>Pseudomonas</taxon>
    </lineage>
</organism>
<proteinExistence type="predicted"/>
<feature type="region of interest" description="Disordered" evidence="1">
    <location>
        <begin position="79"/>
        <end position="144"/>
    </location>
</feature>
<feature type="region of interest" description="Disordered" evidence="1">
    <location>
        <begin position="489"/>
        <end position="514"/>
    </location>
</feature>
<reference evidence="3" key="1">
    <citation type="journal article" date="2019" name="Int. J. Syst. Evol. Microbiol.">
        <title>The Global Catalogue of Microorganisms (GCM) 10K type strain sequencing project: providing services to taxonomists for standard genome sequencing and annotation.</title>
        <authorList>
            <consortium name="The Broad Institute Genomics Platform"/>
            <consortium name="The Broad Institute Genome Sequencing Center for Infectious Disease"/>
            <person name="Wu L."/>
            <person name="Ma J."/>
        </authorList>
    </citation>
    <scope>NUCLEOTIDE SEQUENCE [LARGE SCALE GENOMIC DNA]</scope>
    <source>
        <strain evidence="3">JCM 13501</strain>
    </source>
</reference>
<dbReference type="EMBL" id="BMNW01000023">
    <property type="protein sequence ID" value="GGM31270.1"/>
    <property type="molecule type" value="Genomic_DNA"/>
</dbReference>
<evidence type="ECO:0000256" key="1">
    <source>
        <dbReference type="SAM" id="MobiDB-lite"/>
    </source>
</evidence>
<dbReference type="Proteomes" id="UP000616499">
    <property type="component" value="Unassembled WGS sequence"/>
</dbReference>
<dbReference type="Pfam" id="PF16937">
    <property type="entry name" value="T3SS_HrpK1"/>
    <property type="match status" value="1"/>
</dbReference>
<feature type="compositionally biased region" description="Basic and acidic residues" evidence="1">
    <location>
        <begin position="489"/>
        <end position="513"/>
    </location>
</feature>
<keyword evidence="3" id="KW-1185">Reference proteome</keyword>
<feature type="compositionally biased region" description="Polar residues" evidence="1">
    <location>
        <begin position="1"/>
        <end position="18"/>
    </location>
</feature>